<dbReference type="Proteomes" id="UP000499080">
    <property type="component" value="Unassembled WGS sequence"/>
</dbReference>
<feature type="non-terminal residue" evidence="1">
    <location>
        <position position="1"/>
    </location>
</feature>
<organism evidence="1 2">
    <name type="scientific">Araneus ventricosus</name>
    <name type="common">Orbweaver spider</name>
    <name type="synonym">Epeira ventricosa</name>
    <dbReference type="NCBI Taxonomy" id="182803"/>
    <lineage>
        <taxon>Eukaryota</taxon>
        <taxon>Metazoa</taxon>
        <taxon>Ecdysozoa</taxon>
        <taxon>Arthropoda</taxon>
        <taxon>Chelicerata</taxon>
        <taxon>Arachnida</taxon>
        <taxon>Araneae</taxon>
        <taxon>Araneomorphae</taxon>
        <taxon>Entelegynae</taxon>
        <taxon>Araneoidea</taxon>
        <taxon>Araneidae</taxon>
        <taxon>Araneus</taxon>
    </lineage>
</organism>
<accession>A0A4Y1ZUQ6</accession>
<gene>
    <name evidence="1" type="ORF">AVEN_39257_1</name>
</gene>
<evidence type="ECO:0000313" key="2">
    <source>
        <dbReference type="Proteomes" id="UP000499080"/>
    </source>
</evidence>
<dbReference type="EMBL" id="BGPR01077969">
    <property type="protein sequence ID" value="GBL68221.1"/>
    <property type="molecule type" value="Genomic_DNA"/>
</dbReference>
<protein>
    <submittedName>
        <fullName evidence="1">Uncharacterized protein</fullName>
    </submittedName>
</protein>
<keyword evidence="2" id="KW-1185">Reference proteome</keyword>
<dbReference type="AlphaFoldDB" id="A0A4Y1ZUQ6"/>
<comment type="caution">
    <text evidence="1">The sequence shown here is derived from an EMBL/GenBank/DDBJ whole genome shotgun (WGS) entry which is preliminary data.</text>
</comment>
<sequence length="52" mass="5889">FSHEKEILQRIRRVWRPLHAKQCPNVLPLVWCGSLEGVPAEVPSLSSDHGSK</sequence>
<name>A0A4Y1ZUQ6_ARAVE</name>
<proteinExistence type="predicted"/>
<reference evidence="1 2" key="1">
    <citation type="journal article" date="2019" name="Sci. Rep.">
        <title>Orb-weaving spider Araneus ventricosus genome elucidates the spidroin gene catalogue.</title>
        <authorList>
            <person name="Kono N."/>
            <person name="Nakamura H."/>
            <person name="Ohtoshi R."/>
            <person name="Moran D.A.P."/>
            <person name="Shinohara A."/>
            <person name="Yoshida Y."/>
            <person name="Fujiwara M."/>
            <person name="Mori M."/>
            <person name="Tomita M."/>
            <person name="Arakawa K."/>
        </authorList>
    </citation>
    <scope>NUCLEOTIDE SEQUENCE [LARGE SCALE GENOMIC DNA]</scope>
</reference>
<evidence type="ECO:0000313" key="1">
    <source>
        <dbReference type="EMBL" id="GBL68221.1"/>
    </source>
</evidence>